<dbReference type="Gene3D" id="3.30.565.10">
    <property type="entry name" value="Histidine kinase-like ATPase, C-terminal domain"/>
    <property type="match status" value="1"/>
</dbReference>
<dbReference type="InterPro" id="IPR001789">
    <property type="entry name" value="Sig_transdc_resp-reg_receiver"/>
</dbReference>
<dbReference type="RefSeq" id="WP_072904843.1">
    <property type="nucleotide sequence ID" value="NZ_FQZT01000001.1"/>
</dbReference>
<dbReference type="SUPFAM" id="SSF55874">
    <property type="entry name" value="ATPase domain of HSP90 chaperone/DNA topoisomerase II/histidine kinase"/>
    <property type="match status" value="1"/>
</dbReference>
<dbReference type="InterPro" id="IPR011006">
    <property type="entry name" value="CheY-like_superfamily"/>
</dbReference>
<dbReference type="InterPro" id="IPR037006">
    <property type="entry name" value="CheA-like_homodim_sf"/>
</dbReference>
<feature type="modified residue" description="4-aspartylphosphate" evidence="7">
    <location>
        <position position="712"/>
    </location>
</feature>
<dbReference type="CDD" id="cd00088">
    <property type="entry name" value="HPT"/>
    <property type="match status" value="1"/>
</dbReference>
<dbReference type="Gene3D" id="2.30.30.40">
    <property type="entry name" value="SH3 Domains"/>
    <property type="match status" value="1"/>
</dbReference>
<proteinExistence type="predicted"/>
<evidence type="ECO:0000313" key="13">
    <source>
        <dbReference type="Proteomes" id="UP000184171"/>
    </source>
</evidence>
<dbReference type="SMART" id="SM00260">
    <property type="entry name" value="CheW"/>
    <property type="match status" value="1"/>
</dbReference>
<dbReference type="SUPFAM" id="SSF47226">
    <property type="entry name" value="Histidine-containing phosphotransfer domain, HPT domain"/>
    <property type="match status" value="1"/>
</dbReference>
<dbReference type="EC" id="2.7.13.3" evidence="2"/>
<evidence type="ECO:0000256" key="4">
    <source>
        <dbReference type="ARBA" id="ARBA00022679"/>
    </source>
</evidence>
<feature type="domain" description="HPt" evidence="11">
    <location>
        <begin position="1"/>
        <end position="105"/>
    </location>
</feature>
<comment type="catalytic activity">
    <reaction evidence="1">
        <text>ATP + protein L-histidine = ADP + protein N-phospho-L-histidine.</text>
        <dbReference type="EC" id="2.7.13.3"/>
    </reaction>
</comment>
<evidence type="ECO:0000313" key="12">
    <source>
        <dbReference type="EMBL" id="SHI47525.1"/>
    </source>
</evidence>
<dbReference type="InterPro" id="IPR003594">
    <property type="entry name" value="HATPase_dom"/>
</dbReference>
<evidence type="ECO:0000256" key="8">
    <source>
        <dbReference type="SAM" id="MobiDB-lite"/>
    </source>
</evidence>
<dbReference type="Proteomes" id="UP000184171">
    <property type="component" value="Unassembled WGS sequence"/>
</dbReference>
<dbReference type="PANTHER" id="PTHR43395">
    <property type="entry name" value="SENSOR HISTIDINE KINASE CHEA"/>
    <property type="match status" value="1"/>
</dbReference>
<dbReference type="PROSITE" id="PS50894">
    <property type="entry name" value="HPT"/>
    <property type="match status" value="1"/>
</dbReference>
<dbReference type="InterPro" id="IPR051315">
    <property type="entry name" value="Bact_Chemotaxis_CheA"/>
</dbReference>
<dbReference type="GO" id="GO:0005737">
    <property type="term" value="C:cytoplasm"/>
    <property type="evidence" value="ECO:0007669"/>
    <property type="project" value="InterPro"/>
</dbReference>
<evidence type="ECO:0000256" key="5">
    <source>
        <dbReference type="ARBA" id="ARBA00022777"/>
    </source>
</evidence>
<dbReference type="InterPro" id="IPR036061">
    <property type="entry name" value="CheW-like_dom_sf"/>
</dbReference>
<feature type="compositionally biased region" description="Basic and acidic residues" evidence="8">
    <location>
        <begin position="184"/>
        <end position="194"/>
    </location>
</feature>
<dbReference type="SUPFAM" id="SSF52172">
    <property type="entry name" value="CheY-like"/>
    <property type="match status" value="1"/>
</dbReference>
<dbReference type="SMART" id="SM00448">
    <property type="entry name" value="REC"/>
    <property type="match status" value="1"/>
</dbReference>
<evidence type="ECO:0000256" key="2">
    <source>
        <dbReference type="ARBA" id="ARBA00012438"/>
    </source>
</evidence>
<dbReference type="InterPro" id="IPR036641">
    <property type="entry name" value="HPT_dom_sf"/>
</dbReference>
<evidence type="ECO:0000256" key="6">
    <source>
        <dbReference type="PROSITE-ProRule" id="PRU00110"/>
    </source>
</evidence>
<accession>A0A1M6BFN2</accession>
<dbReference type="GO" id="GO:0000155">
    <property type="term" value="F:phosphorelay sensor kinase activity"/>
    <property type="evidence" value="ECO:0007669"/>
    <property type="project" value="InterPro"/>
</dbReference>
<reference evidence="12 13" key="1">
    <citation type="submission" date="2016-11" db="EMBL/GenBank/DDBJ databases">
        <authorList>
            <person name="Jaros S."/>
            <person name="Januszkiewicz K."/>
            <person name="Wedrychowicz H."/>
        </authorList>
    </citation>
    <scope>NUCLEOTIDE SEQUENCE [LARGE SCALE GENOMIC DNA]</scope>
    <source>
        <strain evidence="12 13">DSM 5091</strain>
    </source>
</reference>
<dbReference type="InterPro" id="IPR002545">
    <property type="entry name" value="CheW-lke_dom"/>
</dbReference>
<evidence type="ECO:0000259" key="10">
    <source>
        <dbReference type="PROSITE" id="PS50110"/>
    </source>
</evidence>
<dbReference type="Pfam" id="PF00072">
    <property type="entry name" value="Response_reg"/>
    <property type="match status" value="1"/>
</dbReference>
<dbReference type="Gene3D" id="1.10.287.560">
    <property type="entry name" value="Histidine kinase CheA-like, homodimeric domain"/>
    <property type="match status" value="1"/>
</dbReference>
<dbReference type="AlphaFoldDB" id="A0A1M6BFN2"/>
<dbReference type="Gene3D" id="1.20.120.160">
    <property type="entry name" value="HPT domain"/>
    <property type="match status" value="1"/>
</dbReference>
<sequence>MSIIDSVFGFFVEEADEHLGVLENGLLQLEKDPSLSAELIEPLFRSAHTLKGSANLMNVTDVGSVAHRLEDLLEGIRDGEQALTIGRVNAMLFALDQMREMIHIRKAGEDPADELVTEALSRIALAESEAAASSASDETEDETSETLAESEELVETAEPDALTDTEQKEAEVDEEDEANTYVGSERRKPTRRMDESGVVRVGLDRIESLMGLVGEFTVTKNHLLDRLPVLERMKGEVEFAGQRLLKEVTGFAERYDYTMPAQNAVAGGDDAFDELEFDRYDELNLFSRKLREITEDIEEAMKEMSGFFNLFSQDVFSLDRMTDDMKEQISAARTVQAGQLFQRFNRSIRDLAQEAGKAVELCISGGETAIDRVVYDGLFDPLLHIVRNSFAHGIESEEERRAAGKPEKATIWLKAERRGNTVEVVIEDDGRGIDLERVRARGIEKGFIVEGDDVSEQDLIQLIFRPGFSTNVETDSVSGRGVGMNVVMDRLSSLNGTIDVWTKKGEGTRFRLRLPLSLVIVNVIQFSCCEQRFVIPSALVDEIVDLEYEARAESGKYTNIKQVDMAKLLKLPADDSKPGYGIVTQSEGTPIMLLVDVVIGQEDTVIKPFGSFLDELPYFSGSSLSGDGTMRLVVNPARMKHQRIEVAEVSVEPVAAAPSTPHVLVVDDSLSVRKFASLMLKANGFSVITAVNGQDALEKLDEGENVFSIITDLEMPIMHGYELLRELQNRGIDIPVAVLTSRAGEQHRQEALSLGASDYLVKPFDEEGLIGVVTRHQEKVGV</sequence>
<dbReference type="InterPro" id="IPR005467">
    <property type="entry name" value="His_kinase_dom"/>
</dbReference>
<keyword evidence="3 7" id="KW-0597">Phosphoprotein</keyword>
<organism evidence="12 13">
    <name type="scientific">Malonomonas rubra DSM 5091</name>
    <dbReference type="NCBI Taxonomy" id="1122189"/>
    <lineage>
        <taxon>Bacteria</taxon>
        <taxon>Pseudomonadati</taxon>
        <taxon>Thermodesulfobacteriota</taxon>
        <taxon>Desulfuromonadia</taxon>
        <taxon>Desulfuromonadales</taxon>
        <taxon>Geopsychrobacteraceae</taxon>
        <taxon>Malonomonas</taxon>
    </lineage>
</organism>
<dbReference type="OrthoDB" id="9803176at2"/>
<evidence type="ECO:0000259" key="11">
    <source>
        <dbReference type="PROSITE" id="PS50894"/>
    </source>
</evidence>
<evidence type="ECO:0000259" key="9">
    <source>
        <dbReference type="PROSITE" id="PS50109"/>
    </source>
</evidence>
<dbReference type="Pfam" id="PF01584">
    <property type="entry name" value="CheW"/>
    <property type="match status" value="1"/>
</dbReference>
<feature type="modified residue" description="Phosphohistidine" evidence="6">
    <location>
        <position position="48"/>
    </location>
</feature>
<feature type="domain" description="Histidine kinase" evidence="9">
    <location>
        <begin position="318"/>
        <end position="518"/>
    </location>
</feature>
<dbReference type="Pfam" id="PF01627">
    <property type="entry name" value="Hpt"/>
    <property type="match status" value="1"/>
</dbReference>
<gene>
    <name evidence="12" type="ORF">SAMN02745165_00160</name>
</gene>
<dbReference type="InterPro" id="IPR036890">
    <property type="entry name" value="HATPase_C_sf"/>
</dbReference>
<name>A0A1M6BFN2_MALRU</name>
<dbReference type="PROSITE" id="PS50110">
    <property type="entry name" value="RESPONSE_REGULATORY"/>
    <property type="match status" value="1"/>
</dbReference>
<dbReference type="PROSITE" id="PS50109">
    <property type="entry name" value="HIS_KIN"/>
    <property type="match status" value="1"/>
</dbReference>
<feature type="compositionally biased region" description="Acidic residues" evidence="8">
    <location>
        <begin position="137"/>
        <end position="163"/>
    </location>
</feature>
<feature type="region of interest" description="Disordered" evidence="8">
    <location>
        <begin position="128"/>
        <end position="194"/>
    </location>
</feature>
<dbReference type="PRINTS" id="PR00344">
    <property type="entry name" value="BCTRLSENSOR"/>
</dbReference>
<dbReference type="SUPFAM" id="SSF50341">
    <property type="entry name" value="CheW-like"/>
    <property type="match status" value="1"/>
</dbReference>
<dbReference type="FunFam" id="3.30.565.10:FF:000016">
    <property type="entry name" value="Chemotaxis protein CheA, putative"/>
    <property type="match status" value="1"/>
</dbReference>
<dbReference type="Pfam" id="PF02518">
    <property type="entry name" value="HATPase_c"/>
    <property type="match status" value="1"/>
</dbReference>
<dbReference type="Gene3D" id="3.40.50.2300">
    <property type="match status" value="1"/>
</dbReference>
<dbReference type="SMART" id="SM00073">
    <property type="entry name" value="HPT"/>
    <property type="match status" value="1"/>
</dbReference>
<dbReference type="InterPro" id="IPR008207">
    <property type="entry name" value="Sig_transdc_His_kin_Hpt_dom"/>
</dbReference>
<protein>
    <recommendedName>
        <fullName evidence="2">histidine kinase</fullName>
        <ecNumber evidence="2">2.7.13.3</ecNumber>
    </recommendedName>
</protein>
<evidence type="ECO:0000256" key="7">
    <source>
        <dbReference type="PROSITE-ProRule" id="PRU00169"/>
    </source>
</evidence>
<dbReference type="STRING" id="1122189.SAMN02745165_00160"/>
<dbReference type="InterPro" id="IPR004105">
    <property type="entry name" value="CheA-like_dim"/>
</dbReference>
<keyword evidence="4" id="KW-0808">Transferase</keyword>
<dbReference type="InterPro" id="IPR004358">
    <property type="entry name" value="Sig_transdc_His_kin-like_C"/>
</dbReference>
<dbReference type="PANTHER" id="PTHR43395:SF1">
    <property type="entry name" value="CHEMOTAXIS PROTEIN CHEA"/>
    <property type="match status" value="1"/>
</dbReference>
<dbReference type="EMBL" id="FQZT01000001">
    <property type="protein sequence ID" value="SHI47525.1"/>
    <property type="molecule type" value="Genomic_DNA"/>
</dbReference>
<dbReference type="SMART" id="SM00387">
    <property type="entry name" value="HATPase_c"/>
    <property type="match status" value="1"/>
</dbReference>
<keyword evidence="13" id="KW-1185">Reference proteome</keyword>
<evidence type="ECO:0000256" key="3">
    <source>
        <dbReference type="ARBA" id="ARBA00022553"/>
    </source>
</evidence>
<keyword evidence="5 12" id="KW-0418">Kinase</keyword>
<feature type="domain" description="Response regulatory" evidence="10">
    <location>
        <begin position="662"/>
        <end position="777"/>
    </location>
</feature>
<evidence type="ECO:0000256" key="1">
    <source>
        <dbReference type="ARBA" id="ARBA00000085"/>
    </source>
</evidence>
<dbReference type="SMART" id="SM01231">
    <property type="entry name" value="H-kinase_dim"/>
    <property type="match status" value="1"/>
</dbReference>
<dbReference type="GO" id="GO:0006935">
    <property type="term" value="P:chemotaxis"/>
    <property type="evidence" value="ECO:0007669"/>
    <property type="project" value="InterPro"/>
</dbReference>